<proteinExistence type="predicted"/>
<name>A0ACB8X8C3_9TELE</name>
<sequence>MRFSSRSWNTGPALALYPTPRRVLEGPNGSLPNQSTCALWIWRRHSTVSLVVFCGECSANDVVLLLASSSQDLQHVLERFAAECEAAGMRISTSKSEAMVLDRKRGGVPSPAEWRGARSRAAAPSHRERSQLRWLGHLFRMPPGRLPREVFQACPTGRRPSGKTQDTLERDYVSRLAWERLGIPPEELEEVSGVREVWASLLRLLPPATRSRTKRMKMDGWMDGWMDGSKVISRKLSVDCLAEVESVLQRPPLIWDNLHANDYDSRRLFLGPFKGREPQLKNHLRGLLLNPNCEFEANYIPLHTLGSWYRTEKEEVKDEECEYCPDRALSAALHDWMEELNQPLQAGRQSTRADQHSSAPASRCKTPDRSDCASTFRGSSAVARLPVFPLNSSSPPSSPTKVKGEREGREGERKRSNQPSQPNHQPPGSRPGAPSGGGRGQKAQGRGLCGGKGILSESQVRLLVGLHYLPHEHGPSAQKLLQDLNWLKANCHLVSTNSKKAPPQKVDEWRGRASGLLSLCEDIAQLHCSVVGGANRAVLYDLYPYVWDLRNMALVAKAFICWLDGRVLSDSSTLGTWRNCFHWCGKTTGADLLGVESEPWVFKGGVSGEVQMLLPIGSNNELFTHPPPLFPTSRLYNIRPYHSKDKVELYRMVRQLHLRTQGGHESSTAHPDVIGDRCLGPCLALCPEYSFILEDELGVCGCVLGILDVRSFAKRCQASWLPAMRDKYPPKGGNTHPNTQDLIQLMEEDQGEYPDSLLYHFPSQLRLDALPELVDISVSRTLLTALLSALKANGSQGVFCEVQPTDRQRLEFLTKLGFLEILRGEARSREG</sequence>
<organism evidence="1 2">
    <name type="scientific">Scortum barcoo</name>
    <name type="common">barcoo grunter</name>
    <dbReference type="NCBI Taxonomy" id="214431"/>
    <lineage>
        <taxon>Eukaryota</taxon>
        <taxon>Metazoa</taxon>
        <taxon>Chordata</taxon>
        <taxon>Craniata</taxon>
        <taxon>Vertebrata</taxon>
        <taxon>Euteleostomi</taxon>
        <taxon>Actinopterygii</taxon>
        <taxon>Neopterygii</taxon>
        <taxon>Teleostei</taxon>
        <taxon>Neoteleostei</taxon>
        <taxon>Acanthomorphata</taxon>
        <taxon>Eupercaria</taxon>
        <taxon>Centrarchiformes</taxon>
        <taxon>Terapontoidei</taxon>
        <taxon>Terapontidae</taxon>
        <taxon>Scortum</taxon>
    </lineage>
</organism>
<reference evidence="1" key="1">
    <citation type="submission" date="2022-04" db="EMBL/GenBank/DDBJ databases">
        <title>Jade perch genome.</title>
        <authorList>
            <person name="Chao B."/>
        </authorList>
    </citation>
    <scope>NUCLEOTIDE SEQUENCE</scope>
    <source>
        <strain evidence="1">CB-2022</strain>
    </source>
</reference>
<dbReference type="Proteomes" id="UP000831701">
    <property type="component" value="Chromosome 2"/>
</dbReference>
<evidence type="ECO:0000313" key="1">
    <source>
        <dbReference type="EMBL" id="KAI3376550.1"/>
    </source>
</evidence>
<dbReference type="EMBL" id="CM041532">
    <property type="protein sequence ID" value="KAI3376550.1"/>
    <property type="molecule type" value="Genomic_DNA"/>
</dbReference>
<accession>A0ACB8X8C3</accession>
<comment type="caution">
    <text evidence="1">The sequence shown here is derived from an EMBL/GenBank/DDBJ whole genome shotgun (WGS) entry which is preliminary data.</text>
</comment>
<gene>
    <name evidence="1" type="ORF">L3Q82_016998</name>
</gene>
<feature type="non-terminal residue" evidence="1">
    <location>
        <position position="831"/>
    </location>
</feature>
<protein>
    <submittedName>
        <fullName evidence="1">Uncharacterized protein</fullName>
    </submittedName>
</protein>
<keyword evidence="2" id="KW-1185">Reference proteome</keyword>
<evidence type="ECO:0000313" key="2">
    <source>
        <dbReference type="Proteomes" id="UP000831701"/>
    </source>
</evidence>